<dbReference type="PANTHER" id="PTHR46322:SF1">
    <property type="entry name" value="PUROMYCIN-SENSITIVE AMINOPEPTIDASE"/>
    <property type="match status" value="1"/>
</dbReference>
<evidence type="ECO:0000256" key="13">
    <source>
        <dbReference type="NCBIfam" id="TIGR02414"/>
    </source>
</evidence>
<dbReference type="InterPro" id="IPR001930">
    <property type="entry name" value="Peptidase_M1"/>
</dbReference>
<dbReference type="FunFam" id="2.60.40.1840:FF:000001">
    <property type="entry name" value="Aminopeptidase N"/>
    <property type="match status" value="1"/>
</dbReference>
<dbReference type="InterPro" id="IPR014782">
    <property type="entry name" value="Peptidase_M1_dom"/>
</dbReference>
<dbReference type="PANTHER" id="PTHR46322">
    <property type="entry name" value="PUROMYCIN-SENSITIVE AMINOPEPTIDASE"/>
    <property type="match status" value="1"/>
</dbReference>
<feature type="domain" description="Peptidase M1 alanyl aminopeptidase Ig-like fold" evidence="15">
    <location>
        <begin position="451"/>
        <end position="555"/>
    </location>
</feature>
<protein>
    <recommendedName>
        <fullName evidence="5 13">Aminopeptidase N</fullName>
        <ecNumber evidence="4 13">3.4.11.2</ecNumber>
    </recommendedName>
</protein>
<dbReference type="Gene3D" id="3.30.2010.30">
    <property type="match status" value="1"/>
</dbReference>
<evidence type="ECO:0000256" key="11">
    <source>
        <dbReference type="ARBA" id="ARBA00023049"/>
    </source>
</evidence>
<dbReference type="RefSeq" id="WP_169602564.1">
    <property type="nucleotide sequence ID" value="NZ_CP046565.1"/>
</dbReference>
<dbReference type="Gene3D" id="2.60.40.1840">
    <property type="match status" value="1"/>
</dbReference>
<evidence type="ECO:0000259" key="15">
    <source>
        <dbReference type="Pfam" id="PF11940"/>
    </source>
</evidence>
<dbReference type="Gene3D" id="1.10.390.10">
    <property type="entry name" value="Neutral Protease Domain 2"/>
    <property type="match status" value="1"/>
</dbReference>
<dbReference type="Gene3D" id="2.60.40.1730">
    <property type="entry name" value="tricorn interacting facor f3 domain"/>
    <property type="match status" value="1"/>
</dbReference>
<evidence type="ECO:0000256" key="10">
    <source>
        <dbReference type="ARBA" id="ARBA00022833"/>
    </source>
</evidence>
<keyword evidence="10" id="KW-0862">Zinc</keyword>
<keyword evidence="11" id="KW-0482">Metalloprotease</keyword>
<evidence type="ECO:0000259" key="16">
    <source>
        <dbReference type="Pfam" id="PF17432"/>
    </source>
</evidence>
<dbReference type="GO" id="GO:0008270">
    <property type="term" value="F:zinc ion binding"/>
    <property type="evidence" value="ECO:0007669"/>
    <property type="project" value="InterPro"/>
</dbReference>
<dbReference type="GO" id="GO:0006508">
    <property type="term" value="P:proteolysis"/>
    <property type="evidence" value="ECO:0007669"/>
    <property type="project" value="UniProtKB-UniRule"/>
</dbReference>
<dbReference type="InterPro" id="IPR045357">
    <property type="entry name" value="Aminopeptidase_N-like_N"/>
</dbReference>
<proteinExistence type="inferred from homology"/>
<evidence type="ECO:0000256" key="7">
    <source>
        <dbReference type="ARBA" id="ARBA00022670"/>
    </source>
</evidence>
<feature type="domain" description="Peptidase M1 membrane alanine aminopeptidase" evidence="14">
    <location>
        <begin position="233"/>
        <end position="443"/>
    </location>
</feature>
<dbReference type="InterPro" id="IPR024601">
    <property type="entry name" value="Peptidase_M1_pepN_C"/>
</dbReference>
<comment type="function">
    <text evidence="12">Aminopeptidase N is involved in the degradation of intracellular peptides generated by protein breakdown during normal growth as well as in response to nutrient starvation.</text>
</comment>
<keyword evidence="6 18" id="KW-0031">Aminopeptidase</keyword>
<keyword evidence="19" id="KW-1185">Reference proteome</keyword>
<dbReference type="FunFam" id="2.60.40.1730:FF:000005">
    <property type="entry name" value="Aminopeptidase N"/>
    <property type="match status" value="1"/>
</dbReference>
<reference evidence="19" key="1">
    <citation type="submission" date="2019-12" db="EMBL/GenBank/DDBJ databases">
        <authorList>
            <person name="Awala S.I."/>
            <person name="Rhee S.K."/>
        </authorList>
    </citation>
    <scope>NUCLEOTIDE SEQUENCE [LARGE SCALE GENOMIC DNA]</scope>
    <source>
        <strain evidence="19">IM1</strain>
    </source>
</reference>
<keyword evidence="8" id="KW-0479">Metal-binding</keyword>
<sequence>MLEATPKTVYLKDYQPPEFLVDAIDLFFELDAEATRVTSRLKLRHNPAVAEWNPTLVLDGEQLAFESAKLNGRVLAESEYGVSESGLVIHAVPERPFELEITNRINPEANTALEGLYLSDGMFCTQCEPHGFRRITYYIDRPDVMSLFTTTIVADQSRYPVLLSNGNRIASGELKNGRHWVRWEDPFKKPCYLFALVAGRLACLEDRFVTASGREIALQIYVEPHDRDKCDHAMQSLKHAMRWDEERFGREYDLDLYMIVAVSHFNMGAMENKGLNIFNTKFVLARPDTATDADYEHIEGVIGHEYFHNWTGNRITCRDWFQLSLKEGLTVFRDQEFSASRSSRAVKRIEDVNLLRTRQFAEDAGPLAHPVRPDSYIEINNFYTLTVYEKGGEVVRMMQTMVGPEGFRKGMDLYFERHDGQAVTCDDFVRCMEDANGIDLSQFRLWYAQAGTPELRLDPEYDAGARTLRLFVRQSCPPTPGQPVKQPLHVPLALGLLAPDGSELPLRLAGEAEAKPGTRVLHVREAEQVFEFVDVPERPVVSALRGFSAPVRLKMERSAEELAFLFAHDTDAFSRWDAGQTLATQVMLGLIERIRAGENPETVDSNLVDAFRRLLAQPAADPSYQALLLSLPSEDYVAALMSVADPEAIHRARQIIRRVLATVLAGDFLRLYREHQAGETGGLDPAARNRRRIKNTCLGFIAELETSESYELCVRQFREARTMTDQIAALAAIVNSANPEKTVCLESFYAQWREEALVIDKWFSLQASCPLPGTLESVKALTAHPDFDLRTPNRVRSLIGAFSQANPVNFHAADGSGYEFLGNQIVALNAINPQVAARMLGSLTQWRRYDKGRQDAMCRQLQRIAGLEGVSKDVYEVAVKSLA</sequence>
<evidence type="ECO:0000256" key="9">
    <source>
        <dbReference type="ARBA" id="ARBA00022801"/>
    </source>
</evidence>
<feature type="domain" description="Peptidase M1 alanyl aminopeptidase C-terminal" evidence="16">
    <location>
        <begin position="560"/>
        <end position="883"/>
    </location>
</feature>
<dbReference type="EMBL" id="CP046565">
    <property type="protein sequence ID" value="QJD29272.1"/>
    <property type="molecule type" value="Genomic_DNA"/>
</dbReference>
<evidence type="ECO:0000259" key="17">
    <source>
        <dbReference type="Pfam" id="PF17900"/>
    </source>
</evidence>
<evidence type="ECO:0000313" key="18">
    <source>
        <dbReference type="EMBL" id="QJD29272.1"/>
    </source>
</evidence>
<evidence type="ECO:0000256" key="12">
    <source>
        <dbReference type="ARBA" id="ARBA00059739"/>
    </source>
</evidence>
<dbReference type="EC" id="3.4.11.2" evidence="4 13"/>
<feature type="domain" description="Aminopeptidase N-like N-terminal" evidence="17">
    <location>
        <begin position="26"/>
        <end position="193"/>
    </location>
</feature>
<dbReference type="Pfam" id="PF17432">
    <property type="entry name" value="DUF3458_C"/>
    <property type="match status" value="1"/>
</dbReference>
<evidence type="ECO:0000256" key="4">
    <source>
        <dbReference type="ARBA" id="ARBA00012564"/>
    </source>
</evidence>
<dbReference type="GO" id="GO:0008237">
    <property type="term" value="F:metallopeptidase activity"/>
    <property type="evidence" value="ECO:0007669"/>
    <property type="project" value="UniProtKB-UniRule"/>
</dbReference>
<dbReference type="NCBIfam" id="TIGR02414">
    <property type="entry name" value="pepN_proteo"/>
    <property type="match status" value="1"/>
</dbReference>
<dbReference type="InterPro" id="IPR042097">
    <property type="entry name" value="Aminopeptidase_N-like_N_sf"/>
</dbReference>
<dbReference type="FunFam" id="3.30.2010.30:FF:000002">
    <property type="entry name" value="Putative aminopeptidase N"/>
    <property type="match status" value="1"/>
</dbReference>
<comment type="catalytic activity">
    <reaction evidence="1">
        <text>Release of an N-terminal amino acid, Xaa-|-Yaa- from a peptide, amide or arylamide. Xaa is preferably Ala, but may be most amino acids including Pro (slow action). When a terminal hydrophobic residue is followed by a prolyl residue, the two may be released as an intact Xaa-Pro dipeptide.</text>
        <dbReference type="EC" id="3.4.11.2"/>
    </reaction>
</comment>
<dbReference type="Gene3D" id="1.25.50.10">
    <property type="entry name" value="Peptidase M1, alanyl aminopeptidase, C-terminal domain"/>
    <property type="match status" value="1"/>
</dbReference>
<dbReference type="KEGG" id="metu:GNH96_04350"/>
<keyword evidence="9 18" id="KW-0378">Hydrolase</keyword>
<dbReference type="FunFam" id="1.10.390.10:FF:000002">
    <property type="entry name" value="Aminopeptidase N"/>
    <property type="match status" value="1"/>
</dbReference>
<gene>
    <name evidence="18" type="primary">pepN</name>
    <name evidence="18" type="ORF">GNH96_04350</name>
</gene>
<dbReference type="Pfam" id="PF11940">
    <property type="entry name" value="DUF3458"/>
    <property type="match status" value="1"/>
</dbReference>
<evidence type="ECO:0000259" key="14">
    <source>
        <dbReference type="Pfam" id="PF01433"/>
    </source>
</evidence>
<dbReference type="SUPFAM" id="SSF63737">
    <property type="entry name" value="Leukotriene A4 hydrolase N-terminal domain"/>
    <property type="match status" value="1"/>
</dbReference>
<evidence type="ECO:0000256" key="6">
    <source>
        <dbReference type="ARBA" id="ARBA00022438"/>
    </source>
</evidence>
<evidence type="ECO:0000256" key="2">
    <source>
        <dbReference type="ARBA" id="ARBA00001947"/>
    </source>
</evidence>
<evidence type="ECO:0000256" key="5">
    <source>
        <dbReference type="ARBA" id="ARBA00015611"/>
    </source>
</evidence>
<dbReference type="CDD" id="cd09600">
    <property type="entry name" value="M1_APN"/>
    <property type="match status" value="1"/>
</dbReference>
<evidence type="ECO:0000256" key="8">
    <source>
        <dbReference type="ARBA" id="ARBA00022723"/>
    </source>
</evidence>
<keyword evidence="7" id="KW-0645">Protease</keyword>
<dbReference type="Proteomes" id="UP000503004">
    <property type="component" value="Chromosome"/>
</dbReference>
<evidence type="ECO:0000313" key="19">
    <source>
        <dbReference type="Proteomes" id="UP000503004"/>
    </source>
</evidence>
<dbReference type="InterPro" id="IPR037144">
    <property type="entry name" value="Peptidase_M1_pepN_C_sf"/>
</dbReference>
<accession>A0A858Q5Y1</accession>
<evidence type="ECO:0000256" key="1">
    <source>
        <dbReference type="ARBA" id="ARBA00000098"/>
    </source>
</evidence>
<comment type="similarity">
    <text evidence="3">Belongs to the peptidase M1 family.</text>
</comment>
<comment type="cofactor">
    <cofactor evidence="2">
        <name>Zn(2+)</name>
        <dbReference type="ChEBI" id="CHEBI:29105"/>
    </cofactor>
</comment>
<dbReference type="InterPro" id="IPR035414">
    <property type="entry name" value="Peptidase_M1_pepN_Ig-like"/>
</dbReference>
<dbReference type="AlphaFoldDB" id="A0A858Q5Y1"/>
<organism evidence="18 19">
    <name type="scientific">Methylococcus geothermalis</name>
    <dbReference type="NCBI Taxonomy" id="2681310"/>
    <lineage>
        <taxon>Bacteria</taxon>
        <taxon>Pseudomonadati</taxon>
        <taxon>Pseudomonadota</taxon>
        <taxon>Gammaproteobacteria</taxon>
        <taxon>Methylococcales</taxon>
        <taxon>Methylococcaceae</taxon>
        <taxon>Methylococcus</taxon>
    </lineage>
</organism>
<name>A0A858Q5Y1_9GAMM</name>
<dbReference type="SUPFAM" id="SSF55486">
    <property type="entry name" value="Metalloproteases ('zincins'), catalytic domain"/>
    <property type="match status" value="1"/>
</dbReference>
<dbReference type="PRINTS" id="PR00756">
    <property type="entry name" value="ALADIPTASE"/>
</dbReference>
<dbReference type="Pfam" id="PF01433">
    <property type="entry name" value="Peptidase_M1"/>
    <property type="match status" value="1"/>
</dbReference>
<dbReference type="InterPro" id="IPR012779">
    <property type="entry name" value="Peptidase_M1_pepN"/>
</dbReference>
<dbReference type="GO" id="GO:0016285">
    <property type="term" value="F:alanyl aminopeptidase activity"/>
    <property type="evidence" value="ECO:0007669"/>
    <property type="project" value="UniProtKB-EC"/>
</dbReference>
<evidence type="ECO:0000256" key="3">
    <source>
        <dbReference type="ARBA" id="ARBA00010136"/>
    </source>
</evidence>
<dbReference type="InterPro" id="IPR027268">
    <property type="entry name" value="Peptidase_M4/M1_CTD_sf"/>
</dbReference>
<dbReference type="Pfam" id="PF17900">
    <property type="entry name" value="Peptidase_M1_N"/>
    <property type="match status" value="1"/>
</dbReference>
<dbReference type="InterPro" id="IPR038438">
    <property type="entry name" value="PepN_Ig-like_sf"/>
</dbReference>